<protein>
    <submittedName>
        <fullName evidence="3">Uncharacterized protein</fullName>
    </submittedName>
</protein>
<name>A0ABD2ZUI5_9GENT</name>
<gene>
    <name evidence="2" type="ORF">ACH5RR_015935</name>
    <name evidence="3" type="ORF">ACH5RR_015949</name>
</gene>
<evidence type="ECO:0000313" key="4">
    <source>
        <dbReference type="Proteomes" id="UP001630127"/>
    </source>
</evidence>
<keyword evidence="4" id="KW-1185">Reference proteome</keyword>
<reference evidence="3 4" key="1">
    <citation type="submission" date="2024-11" db="EMBL/GenBank/DDBJ databases">
        <title>A near-complete genome assembly of Cinchona calisaya.</title>
        <authorList>
            <person name="Lian D.C."/>
            <person name="Zhao X.W."/>
            <person name="Wei L."/>
        </authorList>
    </citation>
    <scope>NUCLEOTIDE SEQUENCE [LARGE SCALE GENOMIC DNA]</scope>
    <source>
        <tissue evidence="3">Nenye</tissue>
    </source>
</reference>
<dbReference type="Proteomes" id="UP001630127">
    <property type="component" value="Unassembled WGS sequence"/>
</dbReference>
<feature type="region of interest" description="Disordered" evidence="1">
    <location>
        <begin position="95"/>
        <end position="120"/>
    </location>
</feature>
<sequence>MQEDEKITKYSDRISLIVNKIKLLSEEFSDRRIVEKFLLTLPERFESKISSLEESKDLSQVTLAELMNALRAQKQRRVLRQDKVTKDAFHAQNLQGDKGKKHFNKKTKDKSEGSGGQEGTSKKNILSLQVLQEEYTSGEILLVEIRCYMWKLQAIRPCCKGVQIQEQKSTDSTSTSS</sequence>
<evidence type="ECO:0000313" key="2">
    <source>
        <dbReference type="EMBL" id="KAL3523101.1"/>
    </source>
</evidence>
<accession>A0ABD2ZUI5</accession>
<dbReference type="PANTHER" id="PTHR35317">
    <property type="entry name" value="OS04G0629600 PROTEIN"/>
    <property type="match status" value="1"/>
</dbReference>
<feature type="compositionally biased region" description="Basic residues" evidence="1">
    <location>
        <begin position="99"/>
        <end position="108"/>
    </location>
</feature>
<dbReference type="AlphaFoldDB" id="A0ABD2ZUI5"/>
<dbReference type="PANTHER" id="PTHR35317:SF31">
    <property type="entry name" value="DUF4219 DOMAIN-CONTAINING PROTEIN"/>
    <property type="match status" value="1"/>
</dbReference>
<evidence type="ECO:0000256" key="1">
    <source>
        <dbReference type="SAM" id="MobiDB-lite"/>
    </source>
</evidence>
<organism evidence="3 4">
    <name type="scientific">Cinchona calisaya</name>
    <dbReference type="NCBI Taxonomy" id="153742"/>
    <lineage>
        <taxon>Eukaryota</taxon>
        <taxon>Viridiplantae</taxon>
        <taxon>Streptophyta</taxon>
        <taxon>Embryophyta</taxon>
        <taxon>Tracheophyta</taxon>
        <taxon>Spermatophyta</taxon>
        <taxon>Magnoliopsida</taxon>
        <taxon>eudicotyledons</taxon>
        <taxon>Gunneridae</taxon>
        <taxon>Pentapetalae</taxon>
        <taxon>asterids</taxon>
        <taxon>lamiids</taxon>
        <taxon>Gentianales</taxon>
        <taxon>Rubiaceae</taxon>
        <taxon>Cinchonoideae</taxon>
        <taxon>Cinchoneae</taxon>
        <taxon>Cinchona</taxon>
    </lineage>
</organism>
<dbReference type="EMBL" id="JBJUIK010000007">
    <property type="protein sequence ID" value="KAL3523101.1"/>
    <property type="molecule type" value="Genomic_DNA"/>
</dbReference>
<dbReference type="EMBL" id="JBJUIK010000007">
    <property type="protein sequence ID" value="KAL3523115.1"/>
    <property type="molecule type" value="Genomic_DNA"/>
</dbReference>
<dbReference type="Pfam" id="PF14223">
    <property type="entry name" value="Retrotran_gag_2"/>
    <property type="match status" value="1"/>
</dbReference>
<comment type="caution">
    <text evidence="3">The sequence shown here is derived from an EMBL/GenBank/DDBJ whole genome shotgun (WGS) entry which is preliminary data.</text>
</comment>
<proteinExistence type="predicted"/>
<evidence type="ECO:0000313" key="3">
    <source>
        <dbReference type="EMBL" id="KAL3523115.1"/>
    </source>
</evidence>